<proteinExistence type="predicted"/>
<gene>
    <name evidence="1" type="ORF">Enr13x_27940</name>
</gene>
<sequence>MEIARKIIQIVPGDWDVIWFCRTQKEIYKTKAMFCAAVKEYEIKRDTSGRVCDRQYLWDSVIPIDPSDIGIGGIVDSDEYIGIVPAGVDPRDPQYALEFPMEARDAA</sequence>
<organism evidence="1 2">
    <name type="scientific">Stieleria neptunia</name>
    <dbReference type="NCBI Taxonomy" id="2527979"/>
    <lineage>
        <taxon>Bacteria</taxon>
        <taxon>Pseudomonadati</taxon>
        <taxon>Planctomycetota</taxon>
        <taxon>Planctomycetia</taxon>
        <taxon>Pirellulales</taxon>
        <taxon>Pirellulaceae</taxon>
        <taxon>Stieleria</taxon>
    </lineage>
</organism>
<dbReference type="RefSeq" id="WP_145386697.1">
    <property type="nucleotide sequence ID" value="NZ_CP037423.1"/>
</dbReference>
<dbReference type="AlphaFoldDB" id="A0A518HQ24"/>
<dbReference type="EMBL" id="CP037423">
    <property type="protein sequence ID" value="QDV42942.1"/>
    <property type="molecule type" value="Genomic_DNA"/>
</dbReference>
<evidence type="ECO:0000313" key="1">
    <source>
        <dbReference type="EMBL" id="QDV42942.1"/>
    </source>
</evidence>
<evidence type="ECO:0000313" key="2">
    <source>
        <dbReference type="Proteomes" id="UP000319004"/>
    </source>
</evidence>
<protein>
    <submittedName>
        <fullName evidence="1">Uncharacterized protein</fullName>
    </submittedName>
</protein>
<accession>A0A518HQ24</accession>
<name>A0A518HQ24_9BACT</name>
<dbReference type="Proteomes" id="UP000319004">
    <property type="component" value="Chromosome"/>
</dbReference>
<reference evidence="1 2" key="1">
    <citation type="submission" date="2019-03" db="EMBL/GenBank/DDBJ databases">
        <title>Deep-cultivation of Planctomycetes and their phenomic and genomic characterization uncovers novel biology.</title>
        <authorList>
            <person name="Wiegand S."/>
            <person name="Jogler M."/>
            <person name="Boedeker C."/>
            <person name="Pinto D."/>
            <person name="Vollmers J."/>
            <person name="Rivas-Marin E."/>
            <person name="Kohn T."/>
            <person name="Peeters S.H."/>
            <person name="Heuer A."/>
            <person name="Rast P."/>
            <person name="Oberbeckmann S."/>
            <person name="Bunk B."/>
            <person name="Jeske O."/>
            <person name="Meyerdierks A."/>
            <person name="Storesund J.E."/>
            <person name="Kallscheuer N."/>
            <person name="Luecker S."/>
            <person name="Lage O.M."/>
            <person name="Pohl T."/>
            <person name="Merkel B.J."/>
            <person name="Hornburger P."/>
            <person name="Mueller R.-W."/>
            <person name="Bruemmer F."/>
            <person name="Labrenz M."/>
            <person name="Spormann A.M."/>
            <person name="Op den Camp H."/>
            <person name="Overmann J."/>
            <person name="Amann R."/>
            <person name="Jetten M.S.M."/>
            <person name="Mascher T."/>
            <person name="Medema M.H."/>
            <person name="Devos D.P."/>
            <person name="Kaster A.-K."/>
            <person name="Ovreas L."/>
            <person name="Rohde M."/>
            <person name="Galperin M.Y."/>
            <person name="Jogler C."/>
        </authorList>
    </citation>
    <scope>NUCLEOTIDE SEQUENCE [LARGE SCALE GENOMIC DNA]</scope>
    <source>
        <strain evidence="1 2">Enr13</strain>
    </source>
</reference>
<keyword evidence="2" id="KW-1185">Reference proteome</keyword>
<dbReference type="KEGG" id="snep:Enr13x_27940"/>
<dbReference type="OrthoDB" id="9859188at2"/>